<dbReference type="PANTHER" id="PTHR24304">
    <property type="entry name" value="CYTOCHROME P450 FAMILY 7"/>
    <property type="match status" value="1"/>
</dbReference>
<name>A0A1W2TKH7_ROSNE</name>
<dbReference type="GO" id="GO:0008395">
    <property type="term" value="F:steroid hydroxylase activity"/>
    <property type="evidence" value="ECO:0007669"/>
    <property type="project" value="TreeGrafter"/>
</dbReference>
<evidence type="ECO:0000256" key="5">
    <source>
        <dbReference type="ARBA" id="ARBA00023004"/>
    </source>
</evidence>
<evidence type="ECO:0000256" key="1">
    <source>
        <dbReference type="ARBA" id="ARBA00001971"/>
    </source>
</evidence>
<evidence type="ECO:0000256" key="8">
    <source>
        <dbReference type="SAM" id="Phobius"/>
    </source>
</evidence>
<dbReference type="InterPro" id="IPR036396">
    <property type="entry name" value="Cyt_P450_sf"/>
</dbReference>
<keyword evidence="3 7" id="KW-0349">Heme</keyword>
<keyword evidence="10" id="KW-1185">Reference proteome</keyword>
<dbReference type="GO" id="GO:0005506">
    <property type="term" value="F:iron ion binding"/>
    <property type="evidence" value="ECO:0007669"/>
    <property type="project" value="InterPro"/>
</dbReference>
<dbReference type="InterPro" id="IPR001128">
    <property type="entry name" value="Cyt_P450"/>
</dbReference>
<evidence type="ECO:0000256" key="2">
    <source>
        <dbReference type="ARBA" id="ARBA00010617"/>
    </source>
</evidence>
<dbReference type="EMBL" id="DF977457">
    <property type="protein sequence ID" value="GAP88757.2"/>
    <property type="molecule type" value="Genomic_DNA"/>
</dbReference>
<dbReference type="PANTHER" id="PTHR24304:SF2">
    <property type="entry name" value="24-HYDROXYCHOLESTEROL 7-ALPHA-HYDROXYLASE"/>
    <property type="match status" value="1"/>
</dbReference>
<dbReference type="InterPro" id="IPR050529">
    <property type="entry name" value="CYP450_sterol_14alpha_dmase"/>
</dbReference>
<organism evidence="9">
    <name type="scientific">Rosellinia necatrix</name>
    <name type="common">White root-rot fungus</name>
    <dbReference type="NCBI Taxonomy" id="77044"/>
    <lineage>
        <taxon>Eukaryota</taxon>
        <taxon>Fungi</taxon>
        <taxon>Dikarya</taxon>
        <taxon>Ascomycota</taxon>
        <taxon>Pezizomycotina</taxon>
        <taxon>Sordariomycetes</taxon>
        <taxon>Xylariomycetidae</taxon>
        <taxon>Xylariales</taxon>
        <taxon>Xylariaceae</taxon>
        <taxon>Rosellinia</taxon>
    </lineage>
</organism>
<evidence type="ECO:0000256" key="3">
    <source>
        <dbReference type="ARBA" id="ARBA00022617"/>
    </source>
</evidence>
<proteinExistence type="inferred from homology"/>
<keyword evidence="6" id="KW-0503">Monooxygenase</keyword>
<evidence type="ECO:0000313" key="9">
    <source>
        <dbReference type="EMBL" id="GAP88757.2"/>
    </source>
</evidence>
<dbReference type="Pfam" id="PF00067">
    <property type="entry name" value="p450"/>
    <property type="match status" value="2"/>
</dbReference>
<dbReference type="SUPFAM" id="SSF48264">
    <property type="entry name" value="Cytochrome P450"/>
    <property type="match status" value="1"/>
</dbReference>
<dbReference type="OMA" id="CPYERAA"/>
<sequence length="634" mass="72139">MSYGGDRVDHGLRASKQSMDYNYQSPVHKDVSCSNVESASRLSAEPWPIIRDPRKNYWAPSMSSLNSFSLSTGGVCLSLAVLLMSLTYVASTIRFRASMRHENDASPLRAPVLPYFVPGLFHALSLLNVHKIFSRIQQFHSSKPLLARAGHLRFFLVTNPNLIKAVFRNSKNMSNKSVTLFALQRLLGLPKTAAKFYWADDSGMNPIPRKGSITRPENRINFLISHNIKKYLSSANLIDMNERYLAVLTREMRSHGIDRDEWVAYPDLHAFIQQITIQSSLEALIGSKLFEIYPNFIDDLMIFLAHVPRYFEFLPSVRIPAACRARKRLLEGVKRWHHIALQNSECHDVKPEEPGWEPYFGTKLLRIRQQYALNIEEMTPDARAAEDLGLIFASTGNVITSTFWFIFEALRDKDLRNKLVGEVQQCADDRSDSFDIQALVSQPLLQSAYAEVLRLYVAGAISRVAEYEDIKIAGYSIPKDSYLLMYTRSMALNETMWTEMGRDSRKPLGEFDAERFLVGPDWRRPMPTGAKPNATMAEHQGAQRLASKRRFSTDGLLGLWMPYGGGDHICPGRHFAKHEIILTFALLFSEFDLELTTMRPHDVRPNMNFAPFGALPPASKIPFRIRRKTRSQTA</sequence>
<keyword evidence="8" id="KW-1133">Transmembrane helix</keyword>
<reference evidence="9" key="1">
    <citation type="submission" date="2016-03" db="EMBL/GenBank/DDBJ databases">
        <title>Draft genome sequence of Rosellinia necatrix.</title>
        <authorList>
            <person name="Kanematsu S."/>
        </authorList>
    </citation>
    <scope>NUCLEOTIDE SEQUENCE [LARGE SCALE GENOMIC DNA]</scope>
    <source>
        <strain evidence="9">W97</strain>
    </source>
</reference>
<keyword evidence="4 7" id="KW-0479">Metal-binding</keyword>
<dbReference type="Gene3D" id="1.10.630.10">
    <property type="entry name" value="Cytochrome P450"/>
    <property type="match status" value="1"/>
</dbReference>
<keyword evidence="8" id="KW-0472">Membrane</keyword>
<dbReference type="PRINTS" id="PR00465">
    <property type="entry name" value="EP450IV"/>
</dbReference>
<keyword evidence="6" id="KW-0560">Oxidoreductase</keyword>
<evidence type="ECO:0000313" key="10">
    <source>
        <dbReference type="Proteomes" id="UP000054516"/>
    </source>
</evidence>
<evidence type="ECO:0000256" key="7">
    <source>
        <dbReference type="PIRSR" id="PIRSR602403-1"/>
    </source>
</evidence>
<dbReference type="InterPro" id="IPR002403">
    <property type="entry name" value="Cyt_P450_E_grp-IV"/>
</dbReference>
<gene>
    <name evidence="9" type="ORF">SAMD00023353_1201810</name>
</gene>
<evidence type="ECO:0000256" key="6">
    <source>
        <dbReference type="ARBA" id="ARBA00023033"/>
    </source>
</evidence>
<dbReference type="STRING" id="77044.A0A1W2TKH7"/>
<dbReference type="Proteomes" id="UP000054516">
    <property type="component" value="Unassembled WGS sequence"/>
</dbReference>
<protein>
    <submittedName>
        <fullName evidence="9">Putative cytochrome P450</fullName>
    </submittedName>
</protein>
<dbReference type="GO" id="GO:0016705">
    <property type="term" value="F:oxidoreductase activity, acting on paired donors, with incorporation or reduction of molecular oxygen"/>
    <property type="evidence" value="ECO:0007669"/>
    <property type="project" value="InterPro"/>
</dbReference>
<feature type="binding site" description="axial binding residue" evidence="7">
    <location>
        <position position="570"/>
    </location>
    <ligand>
        <name>heme</name>
        <dbReference type="ChEBI" id="CHEBI:30413"/>
    </ligand>
    <ligandPart>
        <name>Fe</name>
        <dbReference type="ChEBI" id="CHEBI:18248"/>
    </ligandPart>
</feature>
<dbReference type="AlphaFoldDB" id="A0A1W2TKH7"/>
<comment type="cofactor">
    <cofactor evidence="1 7">
        <name>heme</name>
        <dbReference type="ChEBI" id="CHEBI:30413"/>
    </cofactor>
</comment>
<dbReference type="CDD" id="cd11040">
    <property type="entry name" value="CYP7_CYP8-like"/>
    <property type="match status" value="1"/>
</dbReference>
<dbReference type="GO" id="GO:0020037">
    <property type="term" value="F:heme binding"/>
    <property type="evidence" value="ECO:0007669"/>
    <property type="project" value="InterPro"/>
</dbReference>
<accession>A0A1W2TKH7</accession>
<evidence type="ECO:0000256" key="4">
    <source>
        <dbReference type="ARBA" id="ARBA00022723"/>
    </source>
</evidence>
<keyword evidence="8" id="KW-0812">Transmembrane</keyword>
<comment type="similarity">
    <text evidence="2">Belongs to the cytochrome P450 family.</text>
</comment>
<feature type="transmembrane region" description="Helical" evidence="8">
    <location>
        <begin position="68"/>
        <end position="91"/>
    </location>
</feature>
<dbReference type="OrthoDB" id="3366823at2759"/>
<keyword evidence="5 7" id="KW-0408">Iron</keyword>